<organism evidence="1 2">
    <name type="scientific">Candidatus Sungbacteria bacterium RIFCSPLOWO2_12_FULL_41_11</name>
    <dbReference type="NCBI Taxonomy" id="1802286"/>
    <lineage>
        <taxon>Bacteria</taxon>
        <taxon>Candidatus Sungiibacteriota</taxon>
    </lineage>
</organism>
<dbReference type="AlphaFoldDB" id="A0A1G2LTK0"/>
<dbReference type="Proteomes" id="UP000177171">
    <property type="component" value="Unassembled WGS sequence"/>
</dbReference>
<sequence length="74" mass="8357">MGAMEARWHFHPETGLEVFGTLIEKGTRLEKDDVYDSTSGKWEKCPCPGAVLQTSEPNVIWIRPCSPRKPEQAN</sequence>
<name>A0A1G2LTK0_9BACT</name>
<comment type="caution">
    <text evidence="1">The sequence shown here is derived from an EMBL/GenBank/DDBJ whole genome shotgun (WGS) entry which is preliminary data.</text>
</comment>
<evidence type="ECO:0000313" key="1">
    <source>
        <dbReference type="EMBL" id="OHA14121.1"/>
    </source>
</evidence>
<gene>
    <name evidence="1" type="ORF">A3G49_02675</name>
</gene>
<dbReference type="EMBL" id="MHQY01000013">
    <property type="protein sequence ID" value="OHA14121.1"/>
    <property type="molecule type" value="Genomic_DNA"/>
</dbReference>
<proteinExistence type="predicted"/>
<accession>A0A1G2LTK0</accession>
<protein>
    <submittedName>
        <fullName evidence="1">Uncharacterized protein</fullName>
    </submittedName>
</protein>
<reference evidence="1 2" key="1">
    <citation type="journal article" date="2016" name="Nat. Commun.">
        <title>Thousands of microbial genomes shed light on interconnected biogeochemical processes in an aquifer system.</title>
        <authorList>
            <person name="Anantharaman K."/>
            <person name="Brown C.T."/>
            <person name="Hug L.A."/>
            <person name="Sharon I."/>
            <person name="Castelle C.J."/>
            <person name="Probst A.J."/>
            <person name="Thomas B.C."/>
            <person name="Singh A."/>
            <person name="Wilkins M.J."/>
            <person name="Karaoz U."/>
            <person name="Brodie E.L."/>
            <person name="Williams K.H."/>
            <person name="Hubbard S.S."/>
            <person name="Banfield J.F."/>
        </authorList>
    </citation>
    <scope>NUCLEOTIDE SEQUENCE [LARGE SCALE GENOMIC DNA]</scope>
</reference>
<evidence type="ECO:0000313" key="2">
    <source>
        <dbReference type="Proteomes" id="UP000177171"/>
    </source>
</evidence>